<dbReference type="Proteomes" id="UP001246372">
    <property type="component" value="Unassembled WGS sequence"/>
</dbReference>
<name>A0ABU3PE32_9BURK</name>
<protein>
    <submittedName>
        <fullName evidence="2">Uncharacterized protein</fullName>
    </submittedName>
</protein>
<evidence type="ECO:0000313" key="3">
    <source>
        <dbReference type="Proteomes" id="UP001246372"/>
    </source>
</evidence>
<gene>
    <name evidence="2" type="ORF">RQP53_16165</name>
</gene>
<keyword evidence="1" id="KW-0732">Signal</keyword>
<dbReference type="EMBL" id="JAVXZY010000006">
    <property type="protein sequence ID" value="MDT9000813.1"/>
    <property type="molecule type" value="Genomic_DNA"/>
</dbReference>
<keyword evidence="3" id="KW-1185">Reference proteome</keyword>
<comment type="caution">
    <text evidence="2">The sequence shown here is derived from an EMBL/GenBank/DDBJ whole genome shotgun (WGS) entry which is preliminary data.</text>
</comment>
<accession>A0ABU3PE32</accession>
<feature type="signal peptide" evidence="1">
    <location>
        <begin position="1"/>
        <end position="25"/>
    </location>
</feature>
<evidence type="ECO:0000256" key="1">
    <source>
        <dbReference type="SAM" id="SignalP"/>
    </source>
</evidence>
<proteinExistence type="predicted"/>
<reference evidence="2" key="1">
    <citation type="submission" date="2023-09" db="EMBL/GenBank/DDBJ databases">
        <title>Paucibacter sp. APW11 Genome sequencing and assembly.</title>
        <authorList>
            <person name="Kim I."/>
        </authorList>
    </citation>
    <scope>NUCLEOTIDE SEQUENCE</scope>
    <source>
        <strain evidence="2">APW11</strain>
    </source>
</reference>
<feature type="chain" id="PRO_5045725304" evidence="1">
    <location>
        <begin position="26"/>
        <end position="269"/>
    </location>
</feature>
<evidence type="ECO:0000313" key="2">
    <source>
        <dbReference type="EMBL" id="MDT9000813.1"/>
    </source>
</evidence>
<dbReference type="RefSeq" id="WP_315651693.1">
    <property type="nucleotide sequence ID" value="NZ_JAVXZY010000006.1"/>
</dbReference>
<organism evidence="2 3">
    <name type="scientific">Roseateles aquae</name>
    <dbReference type="NCBI Taxonomy" id="3077235"/>
    <lineage>
        <taxon>Bacteria</taxon>
        <taxon>Pseudomonadati</taxon>
        <taxon>Pseudomonadota</taxon>
        <taxon>Betaproteobacteria</taxon>
        <taxon>Burkholderiales</taxon>
        <taxon>Sphaerotilaceae</taxon>
        <taxon>Roseateles</taxon>
    </lineage>
</organism>
<sequence length="269" mass="30073">MDRHSFLKRFGALALSRALPLTWAAAPVSGQPATAGVGSNADLLERLDVQTERWFDNTFRIEIDELNAGLALLAMARHAGMLSSRHIKAAYGVLVAQWLLPEAEQLVAGRPQWRECRLPKLASPRATWPNDGFRLWHINRRGEALLSRLDIAARPRVIISTGLGCGFSARAIREIQADQRLARRLADAAVFLSLPDSALDLSEHAAWIERNKPFDLAFIHRLSDWPMIDRFETPVFFFLRQGVLHDTMIGWPAGGRMRELEQGLAAIGI</sequence>